<dbReference type="Gene3D" id="3.90.780.10">
    <property type="entry name" value="5'-Nucleotidase, C-terminal domain"/>
    <property type="match status" value="1"/>
</dbReference>
<reference evidence="2" key="1">
    <citation type="submission" date="2023-02" db="EMBL/GenBank/DDBJ databases">
        <title>Genome of Flavobacteriaceae gen. nov. sp. strain F89.</title>
        <authorList>
            <person name="Wang Y."/>
        </authorList>
    </citation>
    <scope>NUCLEOTIDE SEQUENCE</scope>
    <source>
        <strain evidence="2">F89</strain>
    </source>
</reference>
<organism evidence="2 3">
    <name type="scientific">Cerina litoralis</name>
    <dbReference type="NCBI Taxonomy" id="2874477"/>
    <lineage>
        <taxon>Bacteria</taxon>
        <taxon>Pseudomonadati</taxon>
        <taxon>Bacteroidota</taxon>
        <taxon>Flavobacteriia</taxon>
        <taxon>Flavobacteriales</taxon>
        <taxon>Flavobacteriaceae</taxon>
        <taxon>Cerina</taxon>
    </lineage>
</organism>
<dbReference type="GO" id="GO:0009166">
    <property type="term" value="P:nucleotide catabolic process"/>
    <property type="evidence" value="ECO:0007669"/>
    <property type="project" value="InterPro"/>
</dbReference>
<dbReference type="Pfam" id="PF02872">
    <property type="entry name" value="5_nucleotid_C"/>
    <property type="match status" value="1"/>
</dbReference>
<dbReference type="InterPro" id="IPR006179">
    <property type="entry name" value="5_nucleotidase/apyrase"/>
</dbReference>
<proteinExistence type="predicted"/>
<evidence type="ECO:0000259" key="1">
    <source>
        <dbReference type="Pfam" id="PF02872"/>
    </source>
</evidence>
<dbReference type="Proteomes" id="UP001200642">
    <property type="component" value="Unassembled WGS sequence"/>
</dbReference>
<dbReference type="SUPFAM" id="SSF55816">
    <property type="entry name" value="5'-nucleotidase (syn. UDP-sugar hydrolase), C-terminal domain"/>
    <property type="match status" value="1"/>
</dbReference>
<dbReference type="RefSeq" id="WP_317901112.1">
    <property type="nucleotide sequence ID" value="NZ_JAIRBC010000005.1"/>
</dbReference>
<dbReference type="EMBL" id="JAIRBC010000005">
    <property type="protein sequence ID" value="MCG2459968.1"/>
    <property type="molecule type" value="Genomic_DNA"/>
</dbReference>
<evidence type="ECO:0000313" key="3">
    <source>
        <dbReference type="Proteomes" id="UP001200642"/>
    </source>
</evidence>
<protein>
    <submittedName>
        <fullName evidence="2">5'-nucleotidase C-terminal domain-containing protein</fullName>
    </submittedName>
</protein>
<sequence>MTHFVIFITLTVSVSCRQSPEKLVGITGNQIPITDSLHGMDSILTYVASYGKHIDEVLDEQLAYAPVKITKEDGSYNSSEGNLMADIVMERANPVFESRTGKKIDFVLINFGGLRSSISKGPVSARTAYEVMPFENHIMVVELSGKSVGKLIDFLVASHTAHPISGLHIVLDKNDRLRSVDIQGKPFDKNRHYFVATSNYLLGGGDHMDFFKEAIQVTDIDYLIRKAMIDYFTKNDTITAAVDDRFIKVK</sequence>
<comment type="caution">
    <text evidence="2">The sequence shown here is derived from an EMBL/GenBank/DDBJ whole genome shotgun (WGS) entry which is preliminary data.</text>
</comment>
<dbReference type="AlphaFoldDB" id="A0AAE3ES55"/>
<feature type="domain" description="5'-Nucleotidase C-terminal" evidence="1">
    <location>
        <begin position="78"/>
        <end position="213"/>
    </location>
</feature>
<dbReference type="InterPro" id="IPR036907">
    <property type="entry name" value="5'-Nucleotdase_C_sf"/>
</dbReference>
<evidence type="ECO:0000313" key="2">
    <source>
        <dbReference type="EMBL" id="MCG2459968.1"/>
    </source>
</evidence>
<dbReference type="GO" id="GO:0030288">
    <property type="term" value="C:outer membrane-bounded periplasmic space"/>
    <property type="evidence" value="ECO:0007669"/>
    <property type="project" value="TreeGrafter"/>
</dbReference>
<dbReference type="PANTHER" id="PTHR11575">
    <property type="entry name" value="5'-NUCLEOTIDASE-RELATED"/>
    <property type="match status" value="1"/>
</dbReference>
<name>A0AAE3ES55_9FLAO</name>
<gene>
    <name evidence="2" type="ORF">K8352_04360</name>
</gene>
<dbReference type="GO" id="GO:0008253">
    <property type="term" value="F:5'-nucleotidase activity"/>
    <property type="evidence" value="ECO:0007669"/>
    <property type="project" value="TreeGrafter"/>
</dbReference>
<dbReference type="GO" id="GO:0008768">
    <property type="term" value="F:UDP-sugar diphosphatase activity"/>
    <property type="evidence" value="ECO:0007669"/>
    <property type="project" value="TreeGrafter"/>
</dbReference>
<keyword evidence="3" id="KW-1185">Reference proteome</keyword>
<dbReference type="InterPro" id="IPR008334">
    <property type="entry name" value="5'-Nucleotdase_C"/>
</dbReference>
<dbReference type="PANTHER" id="PTHR11575:SF24">
    <property type="entry name" value="5'-NUCLEOTIDASE"/>
    <property type="match status" value="1"/>
</dbReference>
<accession>A0AAE3ES55</accession>
<dbReference type="PRINTS" id="PR01607">
    <property type="entry name" value="APYRASEFAMLY"/>
</dbReference>